<dbReference type="PANTHER" id="PTHR42793:SF4">
    <property type="entry name" value="BLL6376 PROTEIN"/>
    <property type="match status" value="1"/>
</dbReference>
<accession>A0ABW9ADX5</accession>
<keyword evidence="4" id="KW-1185">Reference proteome</keyword>
<dbReference type="SMART" id="SM00881">
    <property type="entry name" value="CoA_binding"/>
    <property type="match status" value="1"/>
</dbReference>
<dbReference type="Proteomes" id="UP001629246">
    <property type="component" value="Unassembled WGS sequence"/>
</dbReference>
<protein>
    <submittedName>
        <fullName evidence="3">Acetate--CoA ligase family protein</fullName>
    </submittedName>
</protein>
<evidence type="ECO:0000256" key="1">
    <source>
        <dbReference type="PROSITE-ProRule" id="PRU00409"/>
    </source>
</evidence>
<gene>
    <name evidence="3" type="ORF">PQR62_18210</name>
</gene>
<dbReference type="InterPro" id="IPR013815">
    <property type="entry name" value="ATP_grasp_subdomain_1"/>
</dbReference>
<reference evidence="3 4" key="1">
    <citation type="journal article" date="2024" name="Chem. Sci.">
        <title>Discovery of megapolipeptins by genome mining of a Burkholderiales bacteria collection.</title>
        <authorList>
            <person name="Paulo B.S."/>
            <person name="Recchia M.J.J."/>
            <person name="Lee S."/>
            <person name="Fergusson C.H."/>
            <person name="Romanowski S.B."/>
            <person name="Hernandez A."/>
            <person name="Krull N."/>
            <person name="Liu D.Y."/>
            <person name="Cavanagh H."/>
            <person name="Bos A."/>
            <person name="Gray C.A."/>
            <person name="Murphy B.T."/>
            <person name="Linington R.G."/>
            <person name="Eustaquio A.S."/>
        </authorList>
    </citation>
    <scope>NUCLEOTIDE SEQUENCE [LARGE SCALE GENOMIC DNA]</scope>
    <source>
        <strain evidence="3 4">RL21-008-BIB-A</strain>
    </source>
</reference>
<dbReference type="SUPFAM" id="SSF56059">
    <property type="entry name" value="Glutathione synthetase ATP-binding domain-like"/>
    <property type="match status" value="1"/>
</dbReference>
<keyword evidence="3" id="KW-0436">Ligase</keyword>
<evidence type="ECO:0000259" key="2">
    <source>
        <dbReference type="PROSITE" id="PS50975"/>
    </source>
</evidence>
<dbReference type="InterPro" id="IPR043938">
    <property type="entry name" value="Ligase_CoA_dom"/>
</dbReference>
<dbReference type="EMBL" id="JAQQFM010000008">
    <property type="protein sequence ID" value="MFL9926217.1"/>
    <property type="molecule type" value="Genomic_DNA"/>
</dbReference>
<dbReference type="SUPFAM" id="SSF51735">
    <property type="entry name" value="NAD(P)-binding Rossmann-fold domains"/>
    <property type="match status" value="1"/>
</dbReference>
<comment type="caution">
    <text evidence="3">The sequence shown here is derived from an EMBL/GenBank/DDBJ whole genome shotgun (WGS) entry which is preliminary data.</text>
</comment>
<dbReference type="RefSeq" id="WP_408159430.1">
    <property type="nucleotide sequence ID" value="NZ_JAQQFM010000008.1"/>
</dbReference>
<name>A0ABW9ADX5_9BURK</name>
<proteinExistence type="predicted"/>
<evidence type="ECO:0000313" key="4">
    <source>
        <dbReference type="Proteomes" id="UP001629246"/>
    </source>
</evidence>
<organism evidence="3 4">
    <name type="scientific">Herbaspirillum lusitanum</name>
    <dbReference type="NCBI Taxonomy" id="213312"/>
    <lineage>
        <taxon>Bacteria</taxon>
        <taxon>Pseudomonadati</taxon>
        <taxon>Pseudomonadota</taxon>
        <taxon>Betaproteobacteria</taxon>
        <taxon>Burkholderiales</taxon>
        <taxon>Oxalobacteraceae</taxon>
        <taxon>Herbaspirillum</taxon>
    </lineage>
</organism>
<evidence type="ECO:0000313" key="3">
    <source>
        <dbReference type="EMBL" id="MFL9926217.1"/>
    </source>
</evidence>
<dbReference type="GO" id="GO:0016874">
    <property type="term" value="F:ligase activity"/>
    <property type="evidence" value="ECO:0007669"/>
    <property type="project" value="UniProtKB-KW"/>
</dbReference>
<sequence length="706" mass="74909">MNDSSADILWNNFERAFRPQSVAILGASNDATRISGRALHYMKKAGYQGRIYPVNPSRETVQEIKAYASLDAVPEVPDMVLICIAAEKVKDAIRECVAKGAGAAVIYASGFAETGEAGKQLQQEIRALADAGGLRVFGPNCLGLLSTQSGFIGTFSSAFDDGFVSNGNVAVVSQSGAYGGHLAYLCRERNVGIGYWVSTGNELNTDVADCIKWLACQDDVSVIMAFAEGIRDGDKFIDALRTAHEQRKAVIFGKVGGSEAGSVAATSHTASLAGSDEVYDAVFRQYGVYRARTTEEHVDLAYACSRGVYPLDRRLGIITVSGGFGIQLCDAADRYGLEVPPLPPASQEKLKTINPFGGAGNPCDTTAGVLNDMSIISKTFRVMYEEGGYGSVIGSFTMLPASPTYGARMCDAIQAGTVDYKDRPTLLCMAAGKEVIRSYEEAGFLVYSDSDRAALAVSALAYLKDGFDKEINVPDIDLALRRDIGAQMLSEAAAQRLLAGAGLPFLPSGVVCSAEAAVTAAESHGYPVVMKIVSPDILHKTEIGGVILNVDSADACRSAYQTLIERAGTKAPHAHIEGVLVTPMAPKGIETIMGVNRDPVFGPVVMFGLGGIFTELFEDVSFRIAPFDESEARRMIEETRAYGLLKGFRGKPAADIDALARTLAQLSQFAAANADQISSIDLNPVVALEAGRGVFALDAVIVPGEK</sequence>
<dbReference type="Pfam" id="PF13607">
    <property type="entry name" value="Succ_CoA_lig"/>
    <property type="match status" value="1"/>
</dbReference>
<dbReference type="Gene3D" id="3.30.1490.20">
    <property type="entry name" value="ATP-grasp fold, A domain"/>
    <property type="match status" value="1"/>
</dbReference>
<dbReference type="InterPro" id="IPR016102">
    <property type="entry name" value="Succinyl-CoA_synth-like"/>
</dbReference>
<feature type="domain" description="ATP-grasp" evidence="2">
    <location>
        <begin position="495"/>
        <end position="531"/>
    </location>
</feature>
<dbReference type="Pfam" id="PF13549">
    <property type="entry name" value="ATP-grasp_5"/>
    <property type="match status" value="1"/>
</dbReference>
<dbReference type="Gene3D" id="3.30.470.20">
    <property type="entry name" value="ATP-grasp fold, B domain"/>
    <property type="match status" value="1"/>
</dbReference>
<dbReference type="InterPro" id="IPR032875">
    <property type="entry name" value="Succ_CoA_lig_flav_dom"/>
</dbReference>
<dbReference type="InterPro" id="IPR003781">
    <property type="entry name" value="CoA-bd"/>
</dbReference>
<dbReference type="InterPro" id="IPR036291">
    <property type="entry name" value="NAD(P)-bd_dom_sf"/>
</dbReference>
<dbReference type="InterPro" id="IPR011761">
    <property type="entry name" value="ATP-grasp"/>
</dbReference>
<dbReference type="Pfam" id="PF13380">
    <property type="entry name" value="CoA_binding_2"/>
    <property type="match status" value="1"/>
</dbReference>
<dbReference type="Gene3D" id="3.40.50.261">
    <property type="entry name" value="Succinyl-CoA synthetase domains"/>
    <property type="match status" value="2"/>
</dbReference>
<keyword evidence="1" id="KW-0547">Nucleotide-binding</keyword>
<dbReference type="PROSITE" id="PS50975">
    <property type="entry name" value="ATP_GRASP"/>
    <property type="match status" value="1"/>
</dbReference>
<dbReference type="Pfam" id="PF19045">
    <property type="entry name" value="Ligase_CoA_2"/>
    <property type="match status" value="1"/>
</dbReference>
<dbReference type="Gene3D" id="3.40.50.720">
    <property type="entry name" value="NAD(P)-binding Rossmann-like Domain"/>
    <property type="match status" value="1"/>
</dbReference>
<keyword evidence="1" id="KW-0067">ATP-binding</keyword>
<dbReference type="PANTHER" id="PTHR42793">
    <property type="entry name" value="COA BINDING DOMAIN CONTAINING PROTEIN"/>
    <property type="match status" value="1"/>
</dbReference>
<dbReference type="SUPFAM" id="SSF52210">
    <property type="entry name" value="Succinyl-CoA synthetase domains"/>
    <property type="match status" value="2"/>
</dbReference>